<organism evidence="1 2">
    <name type="scientific">Caulobacter ginsengisoli</name>
    <dbReference type="NCBI Taxonomy" id="400775"/>
    <lineage>
        <taxon>Bacteria</taxon>
        <taxon>Pseudomonadati</taxon>
        <taxon>Pseudomonadota</taxon>
        <taxon>Alphaproteobacteria</taxon>
        <taxon>Caulobacterales</taxon>
        <taxon>Caulobacteraceae</taxon>
        <taxon>Caulobacter</taxon>
    </lineage>
</organism>
<gene>
    <name evidence="1" type="ORF">QO010_002749</name>
</gene>
<dbReference type="Proteomes" id="UP001228905">
    <property type="component" value="Unassembled WGS sequence"/>
</dbReference>
<dbReference type="EMBL" id="JAUSVS010000005">
    <property type="protein sequence ID" value="MDQ0464965.1"/>
    <property type="molecule type" value="Genomic_DNA"/>
</dbReference>
<sequence length="184" mass="19068">MTATLKTFFCPDPAAPLAGQAGFEAVFEQASQVSGLPKAAAPGLASAFATALEDVFALPLGPLLEAAWGKLAALEDARTSTLADPSLSALAPLLDHKITSTHRPHVDLRYGGKTLGKVELVLDLALQLKGIELEFRRGRVSALRGGTCQGSGTLSLGGKTLFKRQSKPFPLTGQVSFGEAASAP</sequence>
<keyword evidence="2" id="KW-1185">Reference proteome</keyword>
<accession>A0ABU0ISH8</accession>
<name>A0ABU0ISH8_9CAUL</name>
<evidence type="ECO:0000313" key="2">
    <source>
        <dbReference type="Proteomes" id="UP001228905"/>
    </source>
</evidence>
<comment type="caution">
    <text evidence="1">The sequence shown here is derived from an EMBL/GenBank/DDBJ whole genome shotgun (WGS) entry which is preliminary data.</text>
</comment>
<protein>
    <submittedName>
        <fullName evidence="1">Uncharacterized protein</fullName>
    </submittedName>
</protein>
<dbReference type="RefSeq" id="WP_307350003.1">
    <property type="nucleotide sequence ID" value="NZ_JAUSVS010000005.1"/>
</dbReference>
<evidence type="ECO:0000313" key="1">
    <source>
        <dbReference type="EMBL" id="MDQ0464965.1"/>
    </source>
</evidence>
<proteinExistence type="predicted"/>
<reference evidence="1 2" key="1">
    <citation type="submission" date="2023-07" db="EMBL/GenBank/DDBJ databases">
        <title>Genomic Encyclopedia of Type Strains, Phase IV (KMG-IV): sequencing the most valuable type-strain genomes for metagenomic binning, comparative biology and taxonomic classification.</title>
        <authorList>
            <person name="Goeker M."/>
        </authorList>
    </citation>
    <scope>NUCLEOTIDE SEQUENCE [LARGE SCALE GENOMIC DNA]</scope>
    <source>
        <strain evidence="1 2">DSM 18695</strain>
    </source>
</reference>